<comment type="caution">
    <text evidence="1">The sequence shown here is derived from an EMBL/GenBank/DDBJ whole genome shotgun (WGS) entry which is preliminary data.</text>
</comment>
<dbReference type="PANTHER" id="PTHR47510">
    <property type="entry name" value="REVERSE TRANSCRIPTASE DOMAIN-CONTAINING PROTEIN"/>
    <property type="match status" value="1"/>
</dbReference>
<evidence type="ECO:0008006" key="3">
    <source>
        <dbReference type="Google" id="ProtNLM"/>
    </source>
</evidence>
<dbReference type="InterPro" id="IPR036691">
    <property type="entry name" value="Endo/exonu/phosph_ase_sf"/>
</dbReference>
<dbReference type="Proteomes" id="UP001292079">
    <property type="component" value="Unassembled WGS sequence"/>
</dbReference>
<evidence type="ECO:0000313" key="1">
    <source>
        <dbReference type="EMBL" id="KAK4470043.1"/>
    </source>
</evidence>
<sequence length="463" mass="54053">MSQNRFVYSRAFIKSLRPTMCNSVRSKRKHHGGWQHVLKRINIYQMSVPEILSFNCRSLIGKVDYLQFLLSLNIYRNCNLITFQESWLHELCYDNLISLNSFKIFCQDRSVIKKKCGGGVATFVNTNWCVCFKFSNDFVDCLTLRCRPKYLNKYEYIYVTIVYVTPDFTSSVLSHFADEFTEFAVTTLSGSLSVVCGDFISSDCTFLSSLSHQNLVHFPTRYNVMLDLVFVNDIGIYETRKRTPLLNSDHCIIRVLPKIYAKSLKNTTSCPTRKIKYRNYSDENIYKLINMLESTNWNLFTNESLETTVDVTSSYLKFCLDACCPNETIIIRFDRLISPHLKRLRREKESHFRNKDYIEVRRLNGSICQEIKRLKALYAEKLLSCKKSFTVWKLFKELTHTKQITEDTHLNACSLNQFFIRHGSDKMLLDHCKLNKYCGSIFTEIEVLECLKALKPSRCPGPD</sequence>
<gene>
    <name evidence="1" type="ORF">MN116_000079</name>
</gene>
<dbReference type="SUPFAM" id="SSF56219">
    <property type="entry name" value="DNase I-like"/>
    <property type="match status" value="1"/>
</dbReference>
<dbReference type="PANTHER" id="PTHR47510:SF3">
    <property type="entry name" value="ENDO_EXONUCLEASE_PHOSPHATASE DOMAIN-CONTAINING PROTEIN"/>
    <property type="match status" value="1"/>
</dbReference>
<proteinExistence type="predicted"/>
<reference evidence="1" key="1">
    <citation type="submission" date="2022-04" db="EMBL/GenBank/DDBJ databases">
        <authorList>
            <person name="Xu L."/>
            <person name="Lv Z."/>
        </authorList>
    </citation>
    <scope>NUCLEOTIDE SEQUENCE</scope>
    <source>
        <strain evidence="1">LV_2022a</strain>
    </source>
</reference>
<dbReference type="EMBL" id="JALJAT010000004">
    <property type="protein sequence ID" value="KAK4470043.1"/>
    <property type="molecule type" value="Genomic_DNA"/>
</dbReference>
<keyword evidence="2" id="KW-1185">Reference proteome</keyword>
<dbReference type="AlphaFoldDB" id="A0AAE1ZA24"/>
<accession>A0AAE1ZA24</accession>
<reference evidence="1" key="2">
    <citation type="journal article" date="2023" name="Infect Dis Poverty">
        <title>Chromosome-scale genome of the human blood fluke Schistosoma mekongi and its implications for public health.</title>
        <authorList>
            <person name="Zhou M."/>
            <person name="Xu L."/>
            <person name="Xu D."/>
            <person name="Chen W."/>
            <person name="Khan J."/>
            <person name="Hu Y."/>
            <person name="Huang H."/>
            <person name="Wei H."/>
            <person name="Zhang Y."/>
            <person name="Chusongsang P."/>
            <person name="Tanasarnprasert K."/>
            <person name="Hu X."/>
            <person name="Limpanont Y."/>
            <person name="Lv Z."/>
        </authorList>
    </citation>
    <scope>NUCLEOTIDE SEQUENCE</scope>
    <source>
        <strain evidence="1">LV_2022a</strain>
    </source>
</reference>
<organism evidence="1 2">
    <name type="scientific">Schistosoma mekongi</name>
    <name type="common">Parasitic worm</name>
    <dbReference type="NCBI Taxonomy" id="38744"/>
    <lineage>
        <taxon>Eukaryota</taxon>
        <taxon>Metazoa</taxon>
        <taxon>Spiralia</taxon>
        <taxon>Lophotrochozoa</taxon>
        <taxon>Platyhelminthes</taxon>
        <taxon>Trematoda</taxon>
        <taxon>Digenea</taxon>
        <taxon>Strigeidida</taxon>
        <taxon>Schistosomatoidea</taxon>
        <taxon>Schistosomatidae</taxon>
        <taxon>Schistosoma</taxon>
    </lineage>
</organism>
<evidence type="ECO:0000313" key="2">
    <source>
        <dbReference type="Proteomes" id="UP001292079"/>
    </source>
</evidence>
<protein>
    <recommendedName>
        <fullName evidence="3">Endonuclease/exonuclease/phosphatase domain-containing protein</fullName>
    </recommendedName>
</protein>
<name>A0AAE1ZA24_SCHME</name>